<dbReference type="EMBL" id="PVTI01000001">
    <property type="protein sequence ID" value="PRY63664.1"/>
    <property type="molecule type" value="Genomic_DNA"/>
</dbReference>
<protein>
    <recommendedName>
        <fullName evidence="5">Pyrrolidone-carboxylate peptidase</fullName>
    </recommendedName>
</protein>
<organism evidence="3 4">
    <name type="scientific">Knoellia remsis</name>
    <dbReference type="NCBI Taxonomy" id="407159"/>
    <lineage>
        <taxon>Bacteria</taxon>
        <taxon>Bacillati</taxon>
        <taxon>Actinomycetota</taxon>
        <taxon>Actinomycetes</taxon>
        <taxon>Micrococcales</taxon>
        <taxon>Intrasporangiaceae</taxon>
        <taxon>Knoellia</taxon>
    </lineage>
</organism>
<evidence type="ECO:0000313" key="4">
    <source>
        <dbReference type="Proteomes" id="UP000237822"/>
    </source>
</evidence>
<reference evidence="3 4" key="1">
    <citation type="submission" date="2018-03" db="EMBL/GenBank/DDBJ databases">
        <title>Genomic Encyclopedia of Archaeal and Bacterial Type Strains, Phase II (KMG-II): from individual species to whole genera.</title>
        <authorList>
            <person name="Goeker M."/>
        </authorList>
    </citation>
    <scope>NUCLEOTIDE SEQUENCE [LARGE SCALE GENOMIC DNA]</scope>
    <source>
        <strain evidence="3 4">ATCC BAA-1496</strain>
    </source>
</reference>
<dbReference type="AlphaFoldDB" id="A0A2T0V0I7"/>
<evidence type="ECO:0000256" key="2">
    <source>
        <dbReference type="SAM" id="SignalP"/>
    </source>
</evidence>
<accession>A0A2T0V0I7</accession>
<dbReference type="Proteomes" id="UP000237822">
    <property type="component" value="Unassembled WGS sequence"/>
</dbReference>
<dbReference type="Gene3D" id="3.40.630.20">
    <property type="entry name" value="Peptidase C15, pyroglutamyl peptidase I-like"/>
    <property type="match status" value="1"/>
</dbReference>
<dbReference type="OrthoDB" id="4555199at2"/>
<feature type="chain" id="PRO_5015506905" description="Pyrrolidone-carboxylate peptidase" evidence="2">
    <location>
        <begin position="29"/>
        <end position="445"/>
    </location>
</feature>
<keyword evidence="2" id="KW-0732">Signal</keyword>
<sequence length="445" mass="46692">MPSRARSALVLTSTAALAVTLAAGAATAAPVAAGSTAAACVDTSATLPYEESFLARTEAQQLIAGGGFDDTVAAFREALCGVGSAGAAATLVKEQGAALWRLAVDRVQGRVDTGGWLSAGDDRPLYWARLAMVADLRRWTPDFELTAAQRQQLIDTMDRVLRGQDDIRFPAADRITRTLVTGFDPFTLNRDVRQANPSGASALALDGVTVKGPNGPIRIEAALFPVRWRDFGQGMVEKALLPHFRPGKKQVDVFATTSQGRVGRIDIEHYNGAWRAGFGDNEAVCYRGIAPIPAGIPTVTPQPQWTVSTHPITAMVKAGTGPFPVYDNTQVTEVPGDTPIDPVTTTCPAAPSPGTVRADGPTPGSQARAGGGGNYLSNEIAYRATLLRDAVGLDAPGGHIHTPVLQGLDASKPQELTNPTFEANRAAINAQIRDLVLVAAGTVND</sequence>
<proteinExistence type="predicted"/>
<evidence type="ECO:0000256" key="1">
    <source>
        <dbReference type="SAM" id="MobiDB-lite"/>
    </source>
</evidence>
<dbReference type="SUPFAM" id="SSF53182">
    <property type="entry name" value="Pyrrolidone carboxyl peptidase (pyroglutamate aminopeptidase)"/>
    <property type="match status" value="1"/>
</dbReference>
<evidence type="ECO:0008006" key="5">
    <source>
        <dbReference type="Google" id="ProtNLM"/>
    </source>
</evidence>
<evidence type="ECO:0000313" key="3">
    <source>
        <dbReference type="EMBL" id="PRY63664.1"/>
    </source>
</evidence>
<feature type="signal peptide" evidence="2">
    <location>
        <begin position="1"/>
        <end position="28"/>
    </location>
</feature>
<dbReference type="InterPro" id="IPR036440">
    <property type="entry name" value="Peptidase_C15-like_sf"/>
</dbReference>
<name>A0A2T0V0I7_9MICO</name>
<feature type="region of interest" description="Disordered" evidence="1">
    <location>
        <begin position="334"/>
        <end position="371"/>
    </location>
</feature>
<comment type="caution">
    <text evidence="3">The sequence shown here is derived from an EMBL/GenBank/DDBJ whole genome shotgun (WGS) entry which is preliminary data.</text>
</comment>
<keyword evidence="4" id="KW-1185">Reference proteome</keyword>
<gene>
    <name evidence="3" type="ORF">BCF74_10162</name>
</gene>
<dbReference type="RefSeq" id="WP_106295970.1">
    <property type="nucleotide sequence ID" value="NZ_PVTI01000001.1"/>
</dbReference>